<keyword evidence="1" id="KW-1133">Transmembrane helix</keyword>
<sequence>LNSSGSRPHLPTPILTSGTTNSNNIFLDHSALSIIAFKLPVTFAVFIIIVVAVIIDVIM</sequence>
<keyword evidence="1" id="KW-0812">Transmembrane</keyword>
<feature type="transmembrane region" description="Helical" evidence="1">
    <location>
        <begin position="31"/>
        <end position="55"/>
    </location>
</feature>
<dbReference type="AlphaFoldDB" id="A0A0B7C135"/>
<proteinExistence type="predicted"/>
<dbReference type="EMBL" id="HACG01052047">
    <property type="protein sequence ID" value="CEK98918.1"/>
    <property type="molecule type" value="Transcribed_RNA"/>
</dbReference>
<evidence type="ECO:0000313" key="2">
    <source>
        <dbReference type="EMBL" id="CEK98918.1"/>
    </source>
</evidence>
<reference evidence="2" key="1">
    <citation type="submission" date="2014-12" db="EMBL/GenBank/DDBJ databases">
        <title>Insight into the proteome of Arion vulgaris.</title>
        <authorList>
            <person name="Aradska J."/>
            <person name="Bulat T."/>
            <person name="Smidak R."/>
            <person name="Sarate P."/>
            <person name="Gangsoo J."/>
            <person name="Sialana F."/>
            <person name="Bilban M."/>
            <person name="Lubec G."/>
        </authorList>
    </citation>
    <scope>NUCLEOTIDE SEQUENCE</scope>
    <source>
        <tissue evidence="2">Skin</tissue>
    </source>
</reference>
<protein>
    <submittedName>
        <fullName evidence="2">Uncharacterized protein</fullName>
    </submittedName>
</protein>
<gene>
    <name evidence="2" type="primary">ORF219967</name>
</gene>
<accession>A0A0B7C135</accession>
<keyword evidence="1" id="KW-0472">Membrane</keyword>
<evidence type="ECO:0000256" key="1">
    <source>
        <dbReference type="SAM" id="Phobius"/>
    </source>
</evidence>
<name>A0A0B7C135_9EUPU</name>
<feature type="non-terminal residue" evidence="2">
    <location>
        <position position="1"/>
    </location>
</feature>
<organism evidence="2">
    <name type="scientific">Arion vulgaris</name>
    <dbReference type="NCBI Taxonomy" id="1028688"/>
    <lineage>
        <taxon>Eukaryota</taxon>
        <taxon>Metazoa</taxon>
        <taxon>Spiralia</taxon>
        <taxon>Lophotrochozoa</taxon>
        <taxon>Mollusca</taxon>
        <taxon>Gastropoda</taxon>
        <taxon>Heterobranchia</taxon>
        <taxon>Euthyneura</taxon>
        <taxon>Panpulmonata</taxon>
        <taxon>Eupulmonata</taxon>
        <taxon>Stylommatophora</taxon>
        <taxon>Helicina</taxon>
        <taxon>Arionoidea</taxon>
        <taxon>Arionidae</taxon>
        <taxon>Arion</taxon>
    </lineage>
</organism>